<evidence type="ECO:0000256" key="1">
    <source>
        <dbReference type="SAM" id="SignalP"/>
    </source>
</evidence>
<feature type="signal peptide" evidence="1">
    <location>
        <begin position="1"/>
        <end position="18"/>
    </location>
</feature>
<keyword evidence="1" id="KW-0732">Signal</keyword>
<accession>A0A0E9RQ15</accession>
<reference evidence="2" key="2">
    <citation type="journal article" date="2015" name="Fish Shellfish Immunol.">
        <title>Early steps in the European eel (Anguilla anguilla)-Vibrio vulnificus interaction in the gills: Role of the RtxA13 toxin.</title>
        <authorList>
            <person name="Callol A."/>
            <person name="Pajuelo D."/>
            <person name="Ebbesson L."/>
            <person name="Teles M."/>
            <person name="MacKenzie S."/>
            <person name="Amaro C."/>
        </authorList>
    </citation>
    <scope>NUCLEOTIDE SEQUENCE</scope>
</reference>
<reference evidence="2" key="1">
    <citation type="submission" date="2014-11" db="EMBL/GenBank/DDBJ databases">
        <authorList>
            <person name="Amaro Gonzalez C."/>
        </authorList>
    </citation>
    <scope>NUCLEOTIDE SEQUENCE</scope>
</reference>
<organism evidence="2">
    <name type="scientific">Anguilla anguilla</name>
    <name type="common">European freshwater eel</name>
    <name type="synonym">Muraena anguilla</name>
    <dbReference type="NCBI Taxonomy" id="7936"/>
    <lineage>
        <taxon>Eukaryota</taxon>
        <taxon>Metazoa</taxon>
        <taxon>Chordata</taxon>
        <taxon>Craniata</taxon>
        <taxon>Vertebrata</taxon>
        <taxon>Euteleostomi</taxon>
        <taxon>Actinopterygii</taxon>
        <taxon>Neopterygii</taxon>
        <taxon>Teleostei</taxon>
        <taxon>Anguilliformes</taxon>
        <taxon>Anguillidae</taxon>
        <taxon>Anguilla</taxon>
    </lineage>
</organism>
<sequence length="40" mass="4713">MYTVLELFSLFILKLWQTFCPLDRGVQSLSWKVIMCLSSD</sequence>
<name>A0A0E9RQ15_ANGAN</name>
<dbReference type="AlphaFoldDB" id="A0A0E9RQ15"/>
<feature type="chain" id="PRO_5002431768" evidence="1">
    <location>
        <begin position="19"/>
        <end position="40"/>
    </location>
</feature>
<protein>
    <submittedName>
        <fullName evidence="2">Uncharacterized protein</fullName>
    </submittedName>
</protein>
<proteinExistence type="predicted"/>
<dbReference type="EMBL" id="GBXM01077363">
    <property type="protein sequence ID" value="JAH31214.1"/>
    <property type="molecule type" value="Transcribed_RNA"/>
</dbReference>
<evidence type="ECO:0000313" key="2">
    <source>
        <dbReference type="EMBL" id="JAH31214.1"/>
    </source>
</evidence>